<dbReference type="GO" id="GO:0000402">
    <property type="term" value="F:crossed form four-way junction DNA binding"/>
    <property type="evidence" value="ECO:0007669"/>
    <property type="project" value="TreeGrafter"/>
</dbReference>
<evidence type="ECO:0000313" key="3">
    <source>
        <dbReference type="Proteomes" id="UP000242180"/>
    </source>
</evidence>
<dbReference type="PANTHER" id="PTHR28072:SF1">
    <property type="entry name" value="CRUCIFORM CUTTING ENDONUCLEASE 1, MITOCHONDRIAL-RELATED"/>
    <property type="match status" value="1"/>
</dbReference>
<evidence type="ECO:0000313" key="2">
    <source>
        <dbReference type="EMBL" id="ORZ02383.1"/>
    </source>
</evidence>
<dbReference type="GO" id="GO:0070336">
    <property type="term" value="F:flap-structured DNA binding"/>
    <property type="evidence" value="ECO:0007669"/>
    <property type="project" value="TreeGrafter"/>
</dbReference>
<sequence length="270" mass="30555">MAEALSKHKSMQLQSIAKECGIASSGTKQAVKDRILNHVCRALSIADQDNIVPASVVSIDLGFKNLGIVHISADRTILSWDRHDFCLEENEFHPSVSAPKILQFVRSKIQTLGPVDAFIIEQQRWRQSGGSAVLENTIRVNSIESMLWIALYGLNNSHSCWMEPVSGQAVAQTWRPVYQELFGLPPASASKTVTAAAAYYRKKKACTKLVHHWIHHDQVIQFARPDIRSRFLNETKQDDMSDCLLQAIAWLQWREKIQYYVDHEFAIPST</sequence>
<proteinExistence type="predicted"/>
<dbReference type="GO" id="GO:0004520">
    <property type="term" value="F:DNA endonuclease activity"/>
    <property type="evidence" value="ECO:0007669"/>
    <property type="project" value="TreeGrafter"/>
</dbReference>
<dbReference type="SUPFAM" id="SSF53098">
    <property type="entry name" value="Ribonuclease H-like"/>
    <property type="match status" value="1"/>
</dbReference>
<feature type="domain" description="SAP" evidence="1">
    <location>
        <begin position="5"/>
        <end position="39"/>
    </location>
</feature>
<dbReference type="InterPro" id="IPR036397">
    <property type="entry name" value="RNaseH_sf"/>
</dbReference>
<reference evidence="2 3" key="1">
    <citation type="submission" date="2016-07" db="EMBL/GenBank/DDBJ databases">
        <title>Pervasive Adenine N6-methylation of Active Genes in Fungi.</title>
        <authorList>
            <consortium name="DOE Joint Genome Institute"/>
            <person name="Mondo S.J."/>
            <person name="Dannebaum R.O."/>
            <person name="Kuo R.C."/>
            <person name="Labutti K."/>
            <person name="Haridas S."/>
            <person name="Kuo A."/>
            <person name="Salamov A."/>
            <person name="Ahrendt S.R."/>
            <person name="Lipzen A."/>
            <person name="Sullivan W."/>
            <person name="Andreopoulos W.B."/>
            <person name="Clum A."/>
            <person name="Lindquist E."/>
            <person name="Daum C."/>
            <person name="Ramamoorthy G.K."/>
            <person name="Gryganskyi A."/>
            <person name="Culley D."/>
            <person name="Magnuson J.K."/>
            <person name="James T.Y."/>
            <person name="O'Malley M.A."/>
            <person name="Stajich J.E."/>
            <person name="Spatafora J.W."/>
            <person name="Visel A."/>
            <person name="Grigoriev I.V."/>
        </authorList>
    </citation>
    <scope>NUCLEOTIDE SEQUENCE [LARGE SCALE GENOMIC DNA]</scope>
    <source>
        <strain evidence="2 3">NRRL 2496</strain>
    </source>
</reference>
<keyword evidence="3" id="KW-1185">Reference proteome</keyword>
<dbReference type="AlphaFoldDB" id="A0A1X2HS51"/>
<comment type="caution">
    <text evidence="2">The sequence shown here is derived from an EMBL/GenBank/DDBJ whole genome shotgun (WGS) entry which is preliminary data.</text>
</comment>
<dbReference type="GO" id="GO:0000403">
    <property type="term" value="F:Y-form DNA binding"/>
    <property type="evidence" value="ECO:0007669"/>
    <property type="project" value="TreeGrafter"/>
</dbReference>
<dbReference type="Proteomes" id="UP000242180">
    <property type="component" value="Unassembled WGS sequence"/>
</dbReference>
<name>A0A1X2HS51_SYNRA</name>
<dbReference type="InterPro" id="IPR003034">
    <property type="entry name" value="SAP_dom"/>
</dbReference>
<accession>A0A1X2HS51</accession>
<dbReference type="OMA" id="MAITWIE"/>
<dbReference type="Gene3D" id="3.30.420.10">
    <property type="entry name" value="Ribonuclease H-like superfamily/Ribonuclease H"/>
    <property type="match status" value="1"/>
</dbReference>
<dbReference type="GO" id="GO:0005739">
    <property type="term" value="C:mitochondrion"/>
    <property type="evidence" value="ECO:0007669"/>
    <property type="project" value="TreeGrafter"/>
</dbReference>
<evidence type="ECO:0000259" key="1">
    <source>
        <dbReference type="PROSITE" id="PS50800"/>
    </source>
</evidence>
<gene>
    <name evidence="2" type="ORF">BCR43DRAFT_481464</name>
</gene>
<dbReference type="InterPro" id="IPR039197">
    <property type="entry name" value="Mrs1/Cce1"/>
</dbReference>
<dbReference type="InterPro" id="IPR015242">
    <property type="entry name" value="Ydc2_cat"/>
</dbReference>
<dbReference type="InterPro" id="IPR012337">
    <property type="entry name" value="RNaseH-like_sf"/>
</dbReference>
<dbReference type="EMBL" id="MCGN01000001">
    <property type="protein sequence ID" value="ORZ02383.1"/>
    <property type="molecule type" value="Genomic_DNA"/>
</dbReference>
<dbReference type="OrthoDB" id="5552842at2759"/>
<dbReference type="PROSITE" id="PS50800">
    <property type="entry name" value="SAP"/>
    <property type="match status" value="1"/>
</dbReference>
<dbReference type="PANTHER" id="PTHR28072">
    <property type="entry name" value="CRUCIFORM CUTTING ENDONUCLEASE 1, MITOCHONDRIAL-RELATED"/>
    <property type="match status" value="1"/>
</dbReference>
<protein>
    <submittedName>
        <fullName evidence="2">Ribonuclease H-like domain-containing protein</fullName>
    </submittedName>
</protein>
<dbReference type="FunCoup" id="A0A1X2HS51">
    <property type="interactions" value="152"/>
</dbReference>
<dbReference type="Pfam" id="PF09159">
    <property type="entry name" value="Ydc2-catalyt"/>
    <property type="match status" value="1"/>
</dbReference>
<dbReference type="InParanoid" id="A0A1X2HS51"/>
<organism evidence="2 3">
    <name type="scientific">Syncephalastrum racemosum</name>
    <name type="common">Filamentous fungus</name>
    <dbReference type="NCBI Taxonomy" id="13706"/>
    <lineage>
        <taxon>Eukaryota</taxon>
        <taxon>Fungi</taxon>
        <taxon>Fungi incertae sedis</taxon>
        <taxon>Mucoromycota</taxon>
        <taxon>Mucoromycotina</taxon>
        <taxon>Mucoromycetes</taxon>
        <taxon>Mucorales</taxon>
        <taxon>Syncephalastraceae</taxon>
        <taxon>Syncephalastrum</taxon>
    </lineage>
</organism>